<dbReference type="Gene3D" id="2.60.40.4070">
    <property type="match status" value="1"/>
</dbReference>
<feature type="chain" id="PRO_5006646373" description="Secretion system C-terminal sorting domain-containing protein" evidence="1">
    <location>
        <begin position="24"/>
        <end position="886"/>
    </location>
</feature>
<gene>
    <name evidence="2" type="ORF">AMJ83_07015</name>
</gene>
<evidence type="ECO:0000256" key="1">
    <source>
        <dbReference type="SAM" id="SignalP"/>
    </source>
</evidence>
<sequence length="886" mass="96320">MIRTKYVLFYVMMILLITTFVHAERENAFLVDTNVIYTQGRGSQTWPGVAFDGTNHLVVWEDTRCYPQIDIYCARVNSQGIFLDSAGIHIGTATYDYLQDYCDAIPAVAFNGTEYLVVWQDRRNSSDIDIYGARLNTSGVVLDSSGIAISTASAHQRHPAIISDGTDYFVVWQDERSGAPDICGARVTQTGVVLDPNGIPICSTTHSQKYPAAAFDGTNYLVVWQDARDTTSSRCDIYGARVSVNGIVIDTDGIAISDYTLDQLLPSVDFDGTDFLIVWEDRRSPARDIYGTRMDTAGVVLEPNGIAISADPMSPECSPAIAFDGTNYLVVWEDDRNGTYPDIYGARVDQGGIVLDALGIPISVTQGQKRLPAVAFGSTDYLVAWHDDRDYPTGDIYGSRVSTAGTVIDPAGIDISLSAVFQNEPAAACDGANFLIAWGDLRAGLYSSDIYGARVDAAGNILDSPSFVICNATFGQYSPVIAFDGNNYCVVWTHNIGGSWAVKGTRVSRQGIVLNPTYINISSGGMAMSPHCASNNLNHLVVWIDYRDSYTSPDIYGARLDTNGMVLDPGGIAICTNGEVQYSASVASDGSDYFVVWRDNRNGLHDIYGARVTSNGNVLDPNGILVSTATSFQDNPSVAFDGTNYLVVWDDERNGSNDIYGARVTQNGVVLDPDGFEISIANGDQTKPSVSYAGTNFVIVWEDNRNGPVTDLYGALVDASSTVIDSFAVSTQPGFQLYPATTKGAGSDILVTYSGWAQYINTRAANAMRVWGTFYPFTGIEEHTGQQAQNAGYNLTASPNPFTHITNIRFMIHDSRYMIENPELKIFDAAGRLVKSLNHESCITDRASTIGWDGTDDANRQLGSGVYFVRLTTNDHSITEKILLVR</sequence>
<comment type="caution">
    <text evidence="2">The sequence shown here is derived from an EMBL/GenBank/DDBJ whole genome shotgun (WGS) entry which is preliminary data.</text>
</comment>
<accession>A0A0S8FRS6</accession>
<dbReference type="PATRIC" id="fig|1703779.3.peg.2146"/>
<proteinExistence type="predicted"/>
<dbReference type="NCBIfam" id="TIGR04183">
    <property type="entry name" value="Por_Secre_tail"/>
    <property type="match status" value="1"/>
</dbReference>
<dbReference type="PANTHER" id="PTHR36842">
    <property type="entry name" value="PROTEIN TOLB HOMOLOG"/>
    <property type="match status" value="1"/>
</dbReference>
<keyword evidence="1" id="KW-0732">Signal</keyword>
<dbReference type="InterPro" id="IPR026444">
    <property type="entry name" value="Secre_tail"/>
</dbReference>
<dbReference type="Proteomes" id="UP000051373">
    <property type="component" value="Unassembled WGS sequence"/>
</dbReference>
<organism evidence="2 3">
    <name type="scientific">candidate division WOR_3 bacterium SM23_42</name>
    <dbReference type="NCBI Taxonomy" id="1703779"/>
    <lineage>
        <taxon>Bacteria</taxon>
        <taxon>Bacteria division WOR-3</taxon>
    </lineage>
</organism>
<dbReference type="PANTHER" id="PTHR36842:SF1">
    <property type="entry name" value="PROTEIN TOLB"/>
    <property type="match status" value="1"/>
</dbReference>
<protein>
    <recommendedName>
        <fullName evidence="4">Secretion system C-terminal sorting domain-containing protein</fullName>
    </recommendedName>
</protein>
<name>A0A0S8FRS6_UNCW3</name>
<dbReference type="EMBL" id="LJUJ01000013">
    <property type="protein sequence ID" value="KPK63413.1"/>
    <property type="molecule type" value="Genomic_DNA"/>
</dbReference>
<evidence type="ECO:0008006" key="4">
    <source>
        <dbReference type="Google" id="ProtNLM"/>
    </source>
</evidence>
<reference evidence="2 3" key="1">
    <citation type="journal article" date="2015" name="Microbiome">
        <title>Genomic resolution of linkages in carbon, nitrogen, and sulfur cycling among widespread estuary sediment bacteria.</title>
        <authorList>
            <person name="Baker B.J."/>
            <person name="Lazar C.S."/>
            <person name="Teske A.P."/>
            <person name="Dick G.J."/>
        </authorList>
    </citation>
    <scope>NUCLEOTIDE SEQUENCE [LARGE SCALE GENOMIC DNA]</scope>
    <source>
        <strain evidence="2">SM23_42</strain>
    </source>
</reference>
<evidence type="ECO:0000313" key="3">
    <source>
        <dbReference type="Proteomes" id="UP000051373"/>
    </source>
</evidence>
<dbReference type="STRING" id="1703779.AMJ83_07015"/>
<dbReference type="AlphaFoldDB" id="A0A0S8FRS6"/>
<feature type="signal peptide" evidence="1">
    <location>
        <begin position="1"/>
        <end position="23"/>
    </location>
</feature>
<evidence type="ECO:0000313" key="2">
    <source>
        <dbReference type="EMBL" id="KPK63413.1"/>
    </source>
</evidence>